<feature type="transmembrane region" description="Helical" evidence="1">
    <location>
        <begin position="55"/>
        <end position="81"/>
    </location>
</feature>
<dbReference type="InterPro" id="IPR009325">
    <property type="entry name" value="DUF983"/>
</dbReference>
<gene>
    <name evidence="2" type="ORF">ROI90_16310</name>
</gene>
<organism evidence="2 3">
    <name type="scientific">Hymenobacter endophyticus</name>
    <dbReference type="NCBI Taxonomy" id="3076335"/>
    <lineage>
        <taxon>Bacteria</taxon>
        <taxon>Pseudomonadati</taxon>
        <taxon>Bacteroidota</taxon>
        <taxon>Cytophagia</taxon>
        <taxon>Cytophagales</taxon>
        <taxon>Hymenobacteraceae</taxon>
        <taxon>Hymenobacter</taxon>
    </lineage>
</organism>
<comment type="caution">
    <text evidence="2">The sequence shown here is derived from an EMBL/GenBank/DDBJ whole genome shotgun (WGS) entry which is preliminary data.</text>
</comment>
<protein>
    <submittedName>
        <fullName evidence="2">DUF983 domain-containing protein</fullName>
    </submittedName>
</protein>
<keyword evidence="1" id="KW-0812">Transmembrane</keyword>
<feature type="transmembrane region" description="Helical" evidence="1">
    <location>
        <begin position="87"/>
        <end position="106"/>
    </location>
</feature>
<name>A0ABU3TKS1_9BACT</name>
<proteinExistence type="predicted"/>
<keyword evidence="3" id="KW-1185">Reference proteome</keyword>
<reference evidence="2 3" key="1">
    <citation type="submission" date="2023-10" db="EMBL/GenBank/DDBJ databases">
        <title>Hymenobacter endophyticus sp. nov., an isolate from the leaf tissues of wheat.</title>
        <authorList>
            <person name="Dai Y."/>
        </authorList>
    </citation>
    <scope>NUCLEOTIDE SEQUENCE [LARGE SCALE GENOMIC DNA]</scope>
    <source>
        <strain evidence="2 3">ZK17L-C2</strain>
    </source>
</reference>
<evidence type="ECO:0000313" key="2">
    <source>
        <dbReference type="EMBL" id="MDU0371969.1"/>
    </source>
</evidence>
<keyword evidence="1" id="KW-0472">Membrane</keyword>
<dbReference type="EMBL" id="JAWDJT010000012">
    <property type="protein sequence ID" value="MDU0371969.1"/>
    <property type="molecule type" value="Genomic_DNA"/>
</dbReference>
<sequence>MKPIDSSALALLDLRCPRCHQGPLFSYPAYYITKYAMMPDACPVCAQRYEPEPGFYWGAMFVSYAFSVACFVVGGLISYFLLNDPDVWVYMLVVTGFVLATAPAALRYSRAIMLYLFGGIKYDPTYVQRQVASPSASVAVNDAPRS</sequence>
<dbReference type="Proteomes" id="UP001250698">
    <property type="component" value="Unassembled WGS sequence"/>
</dbReference>
<accession>A0ABU3TKS1</accession>
<dbReference type="Pfam" id="PF06170">
    <property type="entry name" value="DUF983"/>
    <property type="match status" value="1"/>
</dbReference>
<dbReference type="RefSeq" id="WP_315999427.1">
    <property type="nucleotide sequence ID" value="NZ_JAWDJT010000012.1"/>
</dbReference>
<evidence type="ECO:0000313" key="3">
    <source>
        <dbReference type="Proteomes" id="UP001250698"/>
    </source>
</evidence>
<evidence type="ECO:0000256" key="1">
    <source>
        <dbReference type="SAM" id="Phobius"/>
    </source>
</evidence>
<keyword evidence="1" id="KW-1133">Transmembrane helix</keyword>